<dbReference type="PANTHER" id="PTHR35201">
    <property type="entry name" value="TERPENE SYNTHASE"/>
    <property type="match status" value="1"/>
</dbReference>
<dbReference type="Pfam" id="PF19086">
    <property type="entry name" value="Terpene_syn_C_2"/>
    <property type="match status" value="1"/>
</dbReference>
<keyword evidence="2" id="KW-0479">Metal-binding</keyword>
<dbReference type="EMBL" id="JARAKF010000006">
    <property type="protein sequence ID" value="MDU9001923.1"/>
    <property type="molecule type" value="Genomic_DNA"/>
</dbReference>
<dbReference type="SUPFAM" id="SSF48576">
    <property type="entry name" value="Terpenoid synthases"/>
    <property type="match status" value="1"/>
</dbReference>
<evidence type="ECO:0000256" key="1">
    <source>
        <dbReference type="ARBA" id="ARBA00023239"/>
    </source>
</evidence>
<keyword evidence="4" id="KW-1185">Reference proteome</keyword>
<keyword evidence="2" id="KW-0460">Magnesium</keyword>
<keyword evidence="1 2" id="KW-0456">Lyase</keyword>
<dbReference type="SFLD" id="SFLDG01020">
    <property type="entry name" value="Terpene_Cyclase_Like_2"/>
    <property type="match status" value="1"/>
</dbReference>
<proteinExistence type="inferred from homology"/>
<dbReference type="InterPro" id="IPR034686">
    <property type="entry name" value="Terpene_cyclase-like_2"/>
</dbReference>
<comment type="cofactor">
    <cofactor evidence="2">
        <name>Mg(2+)</name>
        <dbReference type="ChEBI" id="CHEBI:18420"/>
    </cofactor>
</comment>
<comment type="caution">
    <text evidence="3">The sequence shown here is derived from an EMBL/GenBank/DDBJ whole genome shotgun (WGS) entry which is preliminary data.</text>
</comment>
<accession>A0ABU3V6W7</accession>
<comment type="similarity">
    <text evidence="2">Belongs to the terpene synthase family.</text>
</comment>
<sequence length="319" mass="35120">MWGETGAGLVSAGLLGEVRAEKTGAAVLAWARDLSLVVDAFEEGRLLAMRLGKLAELAVPEASDADLELTAQWAAFICLVDDRFDRSRVDIRPEEVASLFTRLLNVITGGPAGSVSGIEQALDDLWRRTAPRMSTQWRERFVADYRDFALAMQEEAAGRTDRVPMGLSDYVLRRRRTITALPLADILECTAGAPWPGLPMGEDLMRALRRAVADVAGWSNDLVSAEDDLREDRDNLVTVLSRERGCSLSSAREQATAMRDGRVRDFHALAASLTAMTLPGTEREEVRRYVAALGSFVAATLHWLGVTHRFDARWAPRPV</sequence>
<protein>
    <recommendedName>
        <fullName evidence="2">Terpene synthase</fullName>
        <ecNumber evidence="2">4.2.3.-</ecNumber>
    </recommendedName>
</protein>
<organism evidence="3 4">
    <name type="scientific">Streptomyces mirabilis</name>
    <dbReference type="NCBI Taxonomy" id="68239"/>
    <lineage>
        <taxon>Bacteria</taxon>
        <taxon>Bacillati</taxon>
        <taxon>Actinomycetota</taxon>
        <taxon>Actinomycetes</taxon>
        <taxon>Kitasatosporales</taxon>
        <taxon>Streptomycetaceae</taxon>
        <taxon>Streptomyces</taxon>
    </lineage>
</organism>
<dbReference type="RefSeq" id="WP_266945491.1">
    <property type="nucleotide sequence ID" value="NZ_CP108127.1"/>
</dbReference>
<dbReference type="SFLD" id="SFLDS00005">
    <property type="entry name" value="Isoprenoid_Synthase_Type_I"/>
    <property type="match status" value="1"/>
</dbReference>
<dbReference type="Gene3D" id="1.10.600.10">
    <property type="entry name" value="Farnesyl Diphosphate Synthase"/>
    <property type="match status" value="1"/>
</dbReference>
<dbReference type="EC" id="4.2.3.-" evidence="2"/>
<dbReference type="InterPro" id="IPR008949">
    <property type="entry name" value="Isoprenoid_synthase_dom_sf"/>
</dbReference>
<gene>
    <name evidence="3" type="ORF">PU648_59040</name>
</gene>
<dbReference type="PANTHER" id="PTHR35201:SF4">
    <property type="entry name" value="BETA-PINACENE SYNTHASE-RELATED"/>
    <property type="match status" value="1"/>
</dbReference>
<reference evidence="3 4" key="1">
    <citation type="submission" date="2023-02" db="EMBL/GenBank/DDBJ databases">
        <authorList>
            <person name="Maleckis M."/>
        </authorList>
    </citation>
    <scope>NUCLEOTIDE SEQUENCE [LARGE SCALE GENOMIC DNA]</scope>
    <source>
        <strain evidence="3 4">P8-A2</strain>
    </source>
</reference>
<evidence type="ECO:0000313" key="4">
    <source>
        <dbReference type="Proteomes" id="UP001257627"/>
    </source>
</evidence>
<evidence type="ECO:0000313" key="3">
    <source>
        <dbReference type="EMBL" id="MDU9001923.1"/>
    </source>
</evidence>
<name>A0ABU3V6W7_9ACTN</name>
<dbReference type="Proteomes" id="UP001257627">
    <property type="component" value="Unassembled WGS sequence"/>
</dbReference>
<evidence type="ECO:0000256" key="2">
    <source>
        <dbReference type="RuleBase" id="RU366034"/>
    </source>
</evidence>